<proteinExistence type="predicted"/>
<accession>A0ABR0LTH0</accession>
<feature type="non-terminal residue" evidence="1">
    <location>
        <position position="192"/>
    </location>
</feature>
<dbReference type="InterPro" id="IPR007528">
    <property type="entry name" value="RINT1_Tip20"/>
</dbReference>
<gene>
    <name evidence="1" type="ORF">LTR16_009971</name>
</gene>
<dbReference type="Proteomes" id="UP001357485">
    <property type="component" value="Unassembled WGS sequence"/>
</dbReference>
<keyword evidence="2" id="KW-1185">Reference proteome</keyword>
<dbReference type="InterPro" id="IPR042042">
    <property type="entry name" value="Tip20p_domB"/>
</dbReference>
<reference evidence="1 2" key="1">
    <citation type="submission" date="2023-08" db="EMBL/GenBank/DDBJ databases">
        <title>Black Yeasts Isolated from many extreme environments.</title>
        <authorList>
            <person name="Coleine C."/>
            <person name="Stajich J.E."/>
            <person name="Selbmann L."/>
        </authorList>
    </citation>
    <scope>NUCLEOTIDE SEQUENCE [LARGE SCALE GENOMIC DNA]</scope>
    <source>
        <strain evidence="1 2">CCFEE 536</strain>
    </source>
</reference>
<organism evidence="1 2">
    <name type="scientific">Cryomyces antarcticus</name>
    <dbReference type="NCBI Taxonomy" id="329879"/>
    <lineage>
        <taxon>Eukaryota</taxon>
        <taxon>Fungi</taxon>
        <taxon>Dikarya</taxon>
        <taxon>Ascomycota</taxon>
        <taxon>Pezizomycotina</taxon>
        <taxon>Dothideomycetes</taxon>
        <taxon>Dothideomycetes incertae sedis</taxon>
        <taxon>Cryomyces</taxon>
    </lineage>
</organism>
<evidence type="ECO:0000313" key="2">
    <source>
        <dbReference type="Proteomes" id="UP001357485"/>
    </source>
</evidence>
<dbReference type="EMBL" id="JAVRRA010010933">
    <property type="protein sequence ID" value="KAK5240940.1"/>
    <property type="molecule type" value="Genomic_DNA"/>
</dbReference>
<sequence length="192" mass="22001">MVQKLRQEIQDSFSADLEKTLTKIYWPRAGATIPPTLQQEWSNNVGRLIELQRPELEAREDSAVVDKAAKEPLVLLPVEVLVRPLVTRFRYHFDGDRPTNRLDKPEYFLSHTIDLLDKYNGFFVDYCQPELLRHFRGSALAMNPVYIDATSALITGLLPMLRAKIFGLLPQVASQPQLLSHLIHEIMSFDTT</sequence>
<dbReference type="PANTHER" id="PTHR13520:SF0">
    <property type="entry name" value="RAD50-INTERACTING PROTEIN 1"/>
    <property type="match status" value="1"/>
</dbReference>
<protein>
    <submittedName>
        <fullName evidence="1">Uncharacterized protein</fullName>
    </submittedName>
</protein>
<dbReference type="PROSITE" id="PS51386">
    <property type="entry name" value="RINT1_TIP20"/>
    <property type="match status" value="1"/>
</dbReference>
<name>A0ABR0LTH0_9PEZI</name>
<dbReference type="Gene3D" id="1.20.58.1420">
    <property type="entry name" value="Dsl1p vesicle tethering complex, Tip20p subunit, domain B"/>
    <property type="match status" value="1"/>
</dbReference>
<dbReference type="Pfam" id="PF04437">
    <property type="entry name" value="RINT1_TIP1"/>
    <property type="match status" value="1"/>
</dbReference>
<comment type="caution">
    <text evidence="1">The sequence shown here is derived from an EMBL/GenBank/DDBJ whole genome shotgun (WGS) entry which is preliminary data.</text>
</comment>
<dbReference type="PANTHER" id="PTHR13520">
    <property type="entry name" value="RAD50-INTERACTING PROTEIN 1 RINT-1"/>
    <property type="match status" value="1"/>
</dbReference>
<evidence type="ECO:0000313" key="1">
    <source>
        <dbReference type="EMBL" id="KAK5240940.1"/>
    </source>
</evidence>